<dbReference type="GO" id="GO:0005524">
    <property type="term" value="F:ATP binding"/>
    <property type="evidence" value="ECO:0007669"/>
    <property type="project" value="UniProtKB-KW"/>
</dbReference>
<feature type="region of interest" description="Disordered" evidence="2">
    <location>
        <begin position="788"/>
        <end position="822"/>
    </location>
</feature>
<keyword evidence="1" id="KW-0378">Hydrolase</keyword>
<dbReference type="InterPro" id="IPR027417">
    <property type="entry name" value="P-loop_NTPase"/>
</dbReference>
<keyword evidence="1" id="KW-0547">Nucleotide-binding</keyword>
<feature type="chain" id="PRO_5035948504" description="ATP-dependent DNA helicase" evidence="3">
    <location>
        <begin position="24"/>
        <end position="2055"/>
    </location>
</feature>
<dbReference type="GO" id="GO:0043139">
    <property type="term" value="F:5'-3' DNA helicase activity"/>
    <property type="evidence" value="ECO:0007669"/>
    <property type="project" value="UniProtKB-EC"/>
</dbReference>
<dbReference type="EMBL" id="LWDD02000580">
    <property type="protein sequence ID" value="KAE8258560.1"/>
    <property type="molecule type" value="Genomic_DNA"/>
</dbReference>
<dbReference type="InterPro" id="IPR010285">
    <property type="entry name" value="DNA_helicase_pif1-like_DEAD"/>
</dbReference>
<feature type="domain" description="Helitron helicase-like" evidence="5">
    <location>
        <begin position="526"/>
        <end position="751"/>
    </location>
</feature>
<gene>
    <name evidence="7" type="ORF">A4X03_0g4339</name>
</gene>
<reference evidence="7" key="1">
    <citation type="submission" date="2016-04" db="EMBL/GenBank/DDBJ databases">
        <authorList>
            <person name="Nguyen H.D."/>
            <person name="Kesanakurti P."/>
            <person name="Cullis J."/>
            <person name="Levesque C.A."/>
            <person name="Hambleton S."/>
        </authorList>
    </citation>
    <scope>NUCLEOTIDE SEQUENCE</scope>
    <source>
        <strain evidence="7">DAOMC 238032</strain>
    </source>
</reference>
<keyword evidence="3" id="KW-0732">Signal</keyword>
<keyword evidence="1" id="KW-0067">ATP-binding</keyword>
<feature type="domain" description="DNA helicase Pif1-like DEAD-box helicase" evidence="4">
    <location>
        <begin position="1393"/>
        <end position="1580"/>
    </location>
</feature>
<reference evidence="7" key="2">
    <citation type="journal article" date="2019" name="IMA Fungus">
        <title>Genome sequencing and comparison of five Tilletia species to identify candidate genes for the detection of regulated species infecting wheat.</title>
        <authorList>
            <person name="Nguyen H.D.T."/>
            <person name="Sultana T."/>
            <person name="Kesanakurti P."/>
            <person name="Hambleton S."/>
        </authorList>
    </citation>
    <scope>NUCLEOTIDE SEQUENCE</scope>
    <source>
        <strain evidence="7">DAOMC 238032</strain>
    </source>
</reference>
<evidence type="ECO:0000256" key="3">
    <source>
        <dbReference type="SAM" id="SignalP"/>
    </source>
</evidence>
<name>A0A8T8TDN7_9BASI</name>
<keyword evidence="1" id="KW-0234">DNA repair</keyword>
<sequence>MPPMTGLFAGFSTLHLRTFLVASQPGKRASRMTREQLSQLLLDSMVADEVTFYERAARTTFSDITNIDQYANTVHRKLDERYGSYLPVYLPSLERRRHPLLRSTQTLVVTHPIAPTVEDVSQAVGESSGCSSWPQPIPDDVKHNCMLTFAHETNIKVAATCAVCGRRTFSRDLLFTDHWPCKSFDPRLLSLDILRITDPHILERPTHYFTYGDPCIDGLALHKDGIHVLDGTTSIDICGQCHRDLVRVPPRVPALSLANDNIRGFLPADLQDVTWLEERLCARYLSSAYIVRLYDLTAPGAVDERPRIMKGHACAFPLNTVSTAIKLPWAIVKQSPLISCIVIGPRQPRIKDLRNVFKIRREKVRSLLMFLREHSKGYPQFPLDENALAMLPEDDVPELIMRHVLHETHDDAASLFAQETAGLDKHPGLLDEMDDDMDNPRSFLEHHGLLDLNGMAIPHHSRMMSAVANATGTERPDLVIRHGTTFVQEYNNPELFPGMFPTLFPWGTGGFEMKRRTALSFQRQAKYLLDLTEPAFRRHWSFIFVVAYIKQRRAIHNGSRFMCRAQDFVQLSNMMQTLTPSLVKRISDHLQHGGSLNTLIGDERRIFALIKKCQVVSAHVPGSRAIMIRARADIRAYVGHHGIFHLFLTLNPGPSHSPVFQIFYGDKTVNLDIKAPSVPTSQNRGIRVADDPVAASDYFHFHIAAVFQYLLGWDLKRAHSTVDGGLFGRLSAYYLVKEHSMRGQLHCHCLIWSDGGLNPSVLRSRMHSDEEFRQRYLDFVDDLLSHGYPHSENAKQEPPPATTRKPRQERPPRPSDDGYPAEFHEDHHLLSHEVQMHRHTFTCFKGGRTSCRFLYPHEIVSRSSFDTDTNSINVRVQHPLINWHNPHLLVATRHNHDLKSIQSGKSGSAAASYITSYTTKSEETPANQISMINAVYERMATQGTITPDAKAFLTRCVMQFGRERQVHAQQAATYVRDLGDTEQSHATVSMMSGQLVSTVISLFGRVRDLNGTDDNIHPNGNPEPIPTPRQGHAGYEDGDAAHNAEMEIDDPQPSGLHTEDDEEDDGFDDDDMLPLNTKGLAYQVDDYLHRGATLATLTFFQFVQYVKLDTPPKNRNKNHHDLAETHPNFPRYIHRYTPNHSHGIPRCITSRFPRSDGTKSHGDQYCAAMMAHFVPFSNTVALKNKTETWESAFQQITFSERAIATMSNWAALNECEDARDADQLLRRRREANHSGKLDQQVRMVGTEPVDDSMADVNVEALLHSRSDQSGETLKYVSVLDSNGWFQTATAAHGGVVTAPARALVPVVNRKVWKKEQDVLEAKARADLMVPTASTVIYQHARRNASTGETFSPNALLDELVRERNLTPSQRLAFCIAGRRFFDVMHGNSVEPLRMLMHGEAGTGKTVVVRLLRELMDRFGHGNAIKFLAPTGKAASAIGGQTQHSAFGLDVHRRGLTTDETQATRTANHAKRLQFLQKAFGTVRWLFFDEVSLTSCEVFTEIDQSLRIATQRLDEPFGGVNVIFAGDLCQLPPVGAAPLYTRTSRSSLSGDIRTKIELGRLSWLSINSVVEFTEQMRMKDTDMASALARLRLRQCTDADARLLNTNVLRLPPSVTNVDLKTKRDLVVLAATNQTVRSLNERKAASQASVQSQDLVISHAIDDTSAVLELSSRNALLNYNGRGDTKVGMGRLPLFVGMPIIYRGPNQSIPLGVTNGAFGRVVNWKMSTDRLGFTIPKVAIIRFDENASWQLSGLEPGCLPIYPCASSFSFSLAHGENSVHRISRQQLPLQPGFAMTVHSAQGITCHGGVVVDLCRGGFPAYVSASRATRRQDIHLIGEYKRLCQGEEKATATLIEGDTCTRVCRFFSVKTSRAPAALDPHESTSTAEAVARWVFAYILTTETTSPTADPPKSHSISTSSPPSAKRTRDGLSSFPSAGKKVVIEIQEPDVENPLDQRRMFARAHRLRRARSTTPVIQARLLCERDTTEQTFGRNAALSQVLGALIKTVYGAFFATLDCQTAGLIRSPSRRWSALYYDRSIPLSWTRKADTWITVSTFE</sequence>
<feature type="domain" description="DUF6570" evidence="6">
    <location>
        <begin position="251"/>
        <end position="388"/>
    </location>
</feature>
<dbReference type="GO" id="GO:0006310">
    <property type="term" value="P:DNA recombination"/>
    <property type="evidence" value="ECO:0007669"/>
    <property type="project" value="UniProtKB-KW"/>
</dbReference>
<proteinExistence type="inferred from homology"/>
<evidence type="ECO:0000259" key="6">
    <source>
        <dbReference type="Pfam" id="PF20209"/>
    </source>
</evidence>
<dbReference type="Gene3D" id="3.40.50.300">
    <property type="entry name" value="P-loop containing nucleotide triphosphate hydrolases"/>
    <property type="match status" value="1"/>
</dbReference>
<dbReference type="SUPFAM" id="SSF52540">
    <property type="entry name" value="P-loop containing nucleoside triphosphate hydrolases"/>
    <property type="match status" value="2"/>
</dbReference>
<keyword evidence="1" id="KW-0227">DNA damage</keyword>
<evidence type="ECO:0000259" key="5">
    <source>
        <dbReference type="Pfam" id="PF14214"/>
    </source>
</evidence>
<dbReference type="GO" id="GO:0006281">
    <property type="term" value="P:DNA repair"/>
    <property type="evidence" value="ECO:0007669"/>
    <property type="project" value="UniProtKB-KW"/>
</dbReference>
<evidence type="ECO:0000259" key="4">
    <source>
        <dbReference type="Pfam" id="PF05970"/>
    </source>
</evidence>
<feature type="region of interest" description="Disordered" evidence="2">
    <location>
        <begin position="1011"/>
        <end position="1072"/>
    </location>
</feature>
<comment type="cofactor">
    <cofactor evidence="1">
        <name>Mg(2+)</name>
        <dbReference type="ChEBI" id="CHEBI:18420"/>
    </cofactor>
</comment>
<organism evidence="7 8">
    <name type="scientific">Tilletia caries</name>
    <name type="common">wheat bunt fungus</name>
    <dbReference type="NCBI Taxonomy" id="13290"/>
    <lineage>
        <taxon>Eukaryota</taxon>
        <taxon>Fungi</taxon>
        <taxon>Dikarya</taxon>
        <taxon>Basidiomycota</taxon>
        <taxon>Ustilaginomycotina</taxon>
        <taxon>Exobasidiomycetes</taxon>
        <taxon>Tilletiales</taxon>
        <taxon>Tilletiaceae</taxon>
        <taxon>Tilletia</taxon>
    </lineage>
</organism>
<feature type="region of interest" description="Disordered" evidence="2">
    <location>
        <begin position="1901"/>
        <end position="1931"/>
    </location>
</feature>
<dbReference type="GO" id="GO:0000723">
    <property type="term" value="P:telomere maintenance"/>
    <property type="evidence" value="ECO:0007669"/>
    <property type="project" value="InterPro"/>
</dbReference>
<comment type="caution">
    <text evidence="7">The sequence shown here is derived from an EMBL/GenBank/DDBJ whole genome shotgun (WGS) entry which is preliminary data.</text>
</comment>
<dbReference type="Pfam" id="PF14214">
    <property type="entry name" value="Helitron_like_N"/>
    <property type="match status" value="1"/>
</dbReference>
<dbReference type="Proteomes" id="UP000077671">
    <property type="component" value="Unassembled WGS sequence"/>
</dbReference>
<dbReference type="InterPro" id="IPR046700">
    <property type="entry name" value="DUF6570"/>
</dbReference>
<feature type="signal peptide" evidence="3">
    <location>
        <begin position="1"/>
        <end position="23"/>
    </location>
</feature>
<dbReference type="PANTHER" id="PTHR47642">
    <property type="entry name" value="ATP-DEPENDENT DNA HELICASE"/>
    <property type="match status" value="1"/>
</dbReference>
<evidence type="ECO:0000256" key="1">
    <source>
        <dbReference type="RuleBase" id="RU363044"/>
    </source>
</evidence>
<dbReference type="Pfam" id="PF20209">
    <property type="entry name" value="DUF6570"/>
    <property type="match status" value="1"/>
</dbReference>
<dbReference type="Pfam" id="PF05970">
    <property type="entry name" value="PIF1"/>
    <property type="match status" value="1"/>
</dbReference>
<dbReference type="GO" id="GO:0016787">
    <property type="term" value="F:hydrolase activity"/>
    <property type="evidence" value="ECO:0007669"/>
    <property type="project" value="UniProtKB-KW"/>
</dbReference>
<comment type="catalytic activity">
    <reaction evidence="1">
        <text>ATP + H2O = ADP + phosphate + H(+)</text>
        <dbReference type="Rhea" id="RHEA:13065"/>
        <dbReference type="ChEBI" id="CHEBI:15377"/>
        <dbReference type="ChEBI" id="CHEBI:15378"/>
        <dbReference type="ChEBI" id="CHEBI:30616"/>
        <dbReference type="ChEBI" id="CHEBI:43474"/>
        <dbReference type="ChEBI" id="CHEBI:456216"/>
        <dbReference type="EC" id="5.6.2.3"/>
    </reaction>
</comment>
<evidence type="ECO:0000256" key="2">
    <source>
        <dbReference type="SAM" id="MobiDB-lite"/>
    </source>
</evidence>
<comment type="similarity">
    <text evidence="1">Belongs to the helicase family.</text>
</comment>
<keyword evidence="1" id="KW-0233">DNA recombination</keyword>
<protein>
    <recommendedName>
        <fullName evidence="1">ATP-dependent DNA helicase</fullName>
        <ecNumber evidence="1">5.6.2.3</ecNumber>
    </recommendedName>
</protein>
<evidence type="ECO:0000313" key="8">
    <source>
        <dbReference type="Proteomes" id="UP000077671"/>
    </source>
</evidence>
<keyword evidence="1" id="KW-0347">Helicase</keyword>
<feature type="compositionally biased region" description="Basic and acidic residues" evidence="2">
    <location>
        <begin position="806"/>
        <end position="822"/>
    </location>
</feature>
<evidence type="ECO:0000313" key="7">
    <source>
        <dbReference type="EMBL" id="KAE8258560.1"/>
    </source>
</evidence>
<feature type="compositionally biased region" description="Acidic residues" evidence="2">
    <location>
        <begin position="1059"/>
        <end position="1072"/>
    </location>
</feature>
<dbReference type="InterPro" id="IPR025476">
    <property type="entry name" value="Helitron_helicase-like"/>
</dbReference>
<accession>A0A8T8TDN7</accession>
<feature type="compositionally biased region" description="Low complexity" evidence="2">
    <location>
        <begin position="1910"/>
        <end position="1920"/>
    </location>
</feature>
<dbReference type="EC" id="5.6.2.3" evidence="1"/>
<dbReference type="InterPro" id="IPR051055">
    <property type="entry name" value="PIF1_helicase"/>
</dbReference>